<dbReference type="RefSeq" id="WP_330157859.1">
    <property type="nucleotide sequence ID" value="NZ_BAAAJA010000005.1"/>
</dbReference>
<dbReference type="Proteomes" id="UP001348641">
    <property type="component" value="Unassembled WGS sequence"/>
</dbReference>
<dbReference type="SUPFAM" id="SSF51735">
    <property type="entry name" value="NAD(P)-binding Rossmann-fold domains"/>
    <property type="match status" value="1"/>
</dbReference>
<dbReference type="PANTHER" id="PTHR43708:SF5">
    <property type="entry name" value="CONSERVED EXPRESSED OXIDOREDUCTASE (EUROFUNG)-RELATED"/>
    <property type="match status" value="1"/>
</dbReference>
<evidence type="ECO:0000313" key="5">
    <source>
        <dbReference type="Proteomes" id="UP001348641"/>
    </source>
</evidence>
<feature type="domain" description="Gfo/Idh/MocA-like oxidoreductase N-terminal" evidence="3">
    <location>
        <begin position="2"/>
        <end position="117"/>
    </location>
</feature>
<reference evidence="4 5" key="1">
    <citation type="submission" date="2023-07" db="EMBL/GenBank/DDBJ databases">
        <authorList>
            <person name="Girao M."/>
            <person name="Carvalho M.F."/>
        </authorList>
    </citation>
    <scope>NUCLEOTIDE SEQUENCE [LARGE SCALE GENOMIC DNA]</scope>
    <source>
        <strain evidence="4 5">66/93</strain>
    </source>
</reference>
<dbReference type="EMBL" id="JAUUCC010000017">
    <property type="protein sequence ID" value="MEE2050658.1"/>
    <property type="molecule type" value="Genomic_DNA"/>
</dbReference>
<comment type="similarity">
    <text evidence="1">Belongs to the Gfo/Idh/MocA family.</text>
</comment>
<evidence type="ECO:0000256" key="2">
    <source>
        <dbReference type="ARBA" id="ARBA00023002"/>
    </source>
</evidence>
<dbReference type="InterPro" id="IPR036291">
    <property type="entry name" value="NAD(P)-bd_dom_sf"/>
</dbReference>
<name>A0ABU7KMZ1_9ACTN</name>
<gene>
    <name evidence="4" type="ORF">Q8A49_09120</name>
</gene>
<accession>A0ABU7KMZ1</accession>
<dbReference type="Gene3D" id="3.40.50.720">
    <property type="entry name" value="NAD(P)-binding Rossmann-like Domain"/>
    <property type="match status" value="1"/>
</dbReference>
<dbReference type="SUPFAM" id="SSF55347">
    <property type="entry name" value="Glyceraldehyde-3-phosphate dehydrogenase-like, C-terminal domain"/>
    <property type="match status" value="1"/>
</dbReference>
<sequence length="334" mass="35466">MIIGCGAIAGRWLRGLAADPRVEVAAFIDTDTRAASALAQRFGSTAPVFSCLPQALTELSGAEVAVNLTPIEHHTTITGTALRAGLHVLTEKPVALTLAQAHTLVETARMNGRMLAVMQNRGHDPGLAALRGRLHASSHGPLLVRAETMVTLHRPGFRAHLPHPVTADLAPHAFDQIRQLVKAPPIRVRCTETPLRFLGGHCALSTVDVEFADGSVFTYRGGYTTARPLRTSANGRWHVEGADLAASWDGDTTIIHGSPSDTEHHAMHLPDTPPAYRQCLSGMIDALHHTPPNAVHPAHTVADSLESTALLEAALTSAVTGTPAPVPSTHQVPR</sequence>
<comment type="caution">
    <text evidence="4">The sequence shown here is derived from an EMBL/GenBank/DDBJ whole genome shotgun (WGS) entry which is preliminary data.</text>
</comment>
<evidence type="ECO:0000313" key="4">
    <source>
        <dbReference type="EMBL" id="MEE2050658.1"/>
    </source>
</evidence>
<dbReference type="InterPro" id="IPR051317">
    <property type="entry name" value="Gfo/Idh/MocA_oxidoreduct"/>
</dbReference>
<dbReference type="Pfam" id="PF01408">
    <property type="entry name" value="GFO_IDH_MocA"/>
    <property type="match status" value="1"/>
</dbReference>
<organism evidence="4 5">
    <name type="scientific">Nocardiopsis tropica</name>
    <dbReference type="NCBI Taxonomy" id="109330"/>
    <lineage>
        <taxon>Bacteria</taxon>
        <taxon>Bacillati</taxon>
        <taxon>Actinomycetota</taxon>
        <taxon>Actinomycetes</taxon>
        <taxon>Streptosporangiales</taxon>
        <taxon>Nocardiopsidaceae</taxon>
        <taxon>Nocardiopsis</taxon>
    </lineage>
</organism>
<dbReference type="InterPro" id="IPR000683">
    <property type="entry name" value="Gfo/Idh/MocA-like_OxRdtase_N"/>
</dbReference>
<keyword evidence="2" id="KW-0560">Oxidoreductase</keyword>
<evidence type="ECO:0000256" key="1">
    <source>
        <dbReference type="ARBA" id="ARBA00010928"/>
    </source>
</evidence>
<evidence type="ECO:0000259" key="3">
    <source>
        <dbReference type="Pfam" id="PF01408"/>
    </source>
</evidence>
<dbReference type="Gene3D" id="3.30.360.10">
    <property type="entry name" value="Dihydrodipicolinate Reductase, domain 2"/>
    <property type="match status" value="1"/>
</dbReference>
<dbReference type="PANTHER" id="PTHR43708">
    <property type="entry name" value="CONSERVED EXPRESSED OXIDOREDUCTASE (EUROFUNG)"/>
    <property type="match status" value="1"/>
</dbReference>
<proteinExistence type="inferred from homology"/>
<protein>
    <submittedName>
        <fullName evidence="4">Gfo/Idh/MocA family oxidoreductase</fullName>
    </submittedName>
</protein>